<name>A0A562UGI0_9SPHI</name>
<dbReference type="RefSeq" id="WP_144909443.1">
    <property type="nucleotide sequence ID" value="NZ_VLLI01000001.1"/>
</dbReference>
<reference evidence="1 2" key="1">
    <citation type="submission" date="2019-07" db="EMBL/GenBank/DDBJ databases">
        <title>Genomic Encyclopedia of Archaeal and Bacterial Type Strains, Phase II (KMG-II): from individual species to whole genera.</title>
        <authorList>
            <person name="Goeker M."/>
        </authorList>
    </citation>
    <scope>NUCLEOTIDE SEQUENCE [LARGE SCALE GENOMIC DNA]</scope>
    <source>
        <strain evidence="1 2">ATCC BAA-1854</strain>
    </source>
</reference>
<dbReference type="AlphaFoldDB" id="A0A562UGI0"/>
<dbReference type="EMBL" id="VLLI01000001">
    <property type="protein sequence ID" value="TWJ04873.1"/>
    <property type="molecule type" value="Genomic_DNA"/>
</dbReference>
<protein>
    <submittedName>
        <fullName evidence="1">Uncharacterized protein</fullName>
    </submittedName>
</protein>
<comment type="caution">
    <text evidence="1">The sequence shown here is derived from an EMBL/GenBank/DDBJ whole genome shotgun (WGS) entry which is preliminary data.</text>
</comment>
<proteinExistence type="predicted"/>
<accession>A0A562UGI0</accession>
<dbReference type="Proteomes" id="UP000317010">
    <property type="component" value="Unassembled WGS sequence"/>
</dbReference>
<evidence type="ECO:0000313" key="2">
    <source>
        <dbReference type="Proteomes" id="UP000317010"/>
    </source>
</evidence>
<sequence>MLRINVPSNTTSQVNFSTFEILQLPVPPNGVEAEINNDLILQFEDEEEAIAYADELEALSYQLTDKTEPRYLVVNDIIMAIRNDEFIQSYSR</sequence>
<evidence type="ECO:0000313" key="1">
    <source>
        <dbReference type="EMBL" id="TWJ04873.1"/>
    </source>
</evidence>
<gene>
    <name evidence="1" type="ORF">JN11_00596</name>
</gene>
<organism evidence="1 2">
    <name type="scientific">Mucilaginibacter frigoritolerans</name>
    <dbReference type="NCBI Taxonomy" id="652788"/>
    <lineage>
        <taxon>Bacteria</taxon>
        <taxon>Pseudomonadati</taxon>
        <taxon>Bacteroidota</taxon>
        <taxon>Sphingobacteriia</taxon>
        <taxon>Sphingobacteriales</taxon>
        <taxon>Sphingobacteriaceae</taxon>
        <taxon>Mucilaginibacter</taxon>
    </lineage>
</organism>
<keyword evidence="2" id="KW-1185">Reference proteome</keyword>
<dbReference type="OrthoDB" id="798003at2"/>